<dbReference type="AlphaFoldDB" id="A0A402A845"/>
<evidence type="ECO:0000256" key="5">
    <source>
        <dbReference type="SAM" id="Phobius"/>
    </source>
</evidence>
<dbReference type="GO" id="GO:0005886">
    <property type="term" value="C:plasma membrane"/>
    <property type="evidence" value="ECO:0007669"/>
    <property type="project" value="UniProtKB-SubCell"/>
</dbReference>
<feature type="transmembrane region" description="Helical" evidence="5">
    <location>
        <begin position="256"/>
        <end position="279"/>
    </location>
</feature>
<feature type="transmembrane region" description="Helical" evidence="5">
    <location>
        <begin position="112"/>
        <end position="134"/>
    </location>
</feature>
<evidence type="ECO:0000313" key="7">
    <source>
        <dbReference type="EMBL" id="GCE15324.1"/>
    </source>
</evidence>
<keyword evidence="8" id="KW-1185">Reference proteome</keyword>
<dbReference type="InterPro" id="IPR036259">
    <property type="entry name" value="MFS_trans_sf"/>
</dbReference>
<dbReference type="PANTHER" id="PTHR42910:SF1">
    <property type="entry name" value="MAJOR FACILITATOR SUPERFAMILY (MFS) PROFILE DOMAIN-CONTAINING PROTEIN"/>
    <property type="match status" value="1"/>
</dbReference>
<keyword evidence="2 5" id="KW-0812">Transmembrane</keyword>
<comment type="subcellular location">
    <subcellularLocation>
        <location evidence="1">Cell membrane</location>
        <topology evidence="1">Multi-pass membrane protein</topology>
    </subcellularLocation>
</comment>
<feature type="transmembrane region" description="Helical" evidence="5">
    <location>
        <begin position="316"/>
        <end position="334"/>
    </location>
</feature>
<comment type="caution">
    <text evidence="7">The sequence shown here is derived from an EMBL/GenBank/DDBJ whole genome shotgun (WGS) entry which is preliminary data.</text>
</comment>
<dbReference type="GO" id="GO:0022857">
    <property type="term" value="F:transmembrane transporter activity"/>
    <property type="evidence" value="ECO:0007669"/>
    <property type="project" value="InterPro"/>
</dbReference>
<feature type="transmembrane region" description="Helical" evidence="5">
    <location>
        <begin position="61"/>
        <end position="81"/>
    </location>
</feature>
<keyword evidence="3 5" id="KW-1133">Transmembrane helix</keyword>
<evidence type="ECO:0000256" key="2">
    <source>
        <dbReference type="ARBA" id="ARBA00022692"/>
    </source>
</evidence>
<dbReference type="PANTHER" id="PTHR42910">
    <property type="entry name" value="TRANSPORTER SCO4007-RELATED"/>
    <property type="match status" value="1"/>
</dbReference>
<name>A0A402A845_9CHLR</name>
<proteinExistence type="predicted"/>
<sequence length="414" mass="45027">MSKHVEGAIKTEEELSGQLTYPLIFMMTVACGIGIANLYYIQPLLVEMQQSFGGSIDQIGFIPMVSQIGYAVGLLFIVPLGDNRNQRLLIVLLLCLATCALASMAIAPTIPFLALGSFCVGLTSIVPPVIIPFASKLTPYEKRVHVVGVIMGGLLIGMLAARMVSGFIAVRLGWRAVYWIAAGLTLSLALSLRIFLPDDPSQKNSLRYPQLLGSLSTLVRTEPVLQELIILGFLGFAAFNMLWVSLSFFLTTAPYHYNSAAIGSFGVAGIAGVFGAFFIGKFIDPEKPRRMNGIALLIALCSFILVWLTGNHLNTLALGVVFLDLGVQVNNVACQVRMSQLNQKERSRLNAAYSILYYIGGSIGSLLGVLAWSIAGWNGVCCTAVFLLIGALGFYILHRRRMEQWQATHKNEQI</sequence>
<dbReference type="SUPFAM" id="SSF103473">
    <property type="entry name" value="MFS general substrate transporter"/>
    <property type="match status" value="1"/>
</dbReference>
<dbReference type="Pfam" id="PF07690">
    <property type="entry name" value="MFS_1"/>
    <property type="match status" value="1"/>
</dbReference>
<feature type="domain" description="Major facilitator superfamily (MFS) profile" evidence="6">
    <location>
        <begin position="23"/>
        <end position="402"/>
    </location>
</feature>
<dbReference type="RefSeq" id="WP_126582805.1">
    <property type="nucleotide sequence ID" value="NZ_BIFR01000002.1"/>
</dbReference>
<dbReference type="EMBL" id="BIFR01000002">
    <property type="protein sequence ID" value="GCE15324.1"/>
    <property type="molecule type" value="Genomic_DNA"/>
</dbReference>
<feature type="transmembrane region" description="Helical" evidence="5">
    <location>
        <begin position="176"/>
        <end position="196"/>
    </location>
</feature>
<evidence type="ECO:0000256" key="4">
    <source>
        <dbReference type="ARBA" id="ARBA00023136"/>
    </source>
</evidence>
<accession>A0A402A845</accession>
<feature type="transmembrane region" description="Helical" evidence="5">
    <location>
        <begin position="377"/>
        <end position="397"/>
    </location>
</feature>
<dbReference type="InterPro" id="IPR020846">
    <property type="entry name" value="MFS_dom"/>
</dbReference>
<dbReference type="CDD" id="cd17324">
    <property type="entry name" value="MFS_NepI_like"/>
    <property type="match status" value="1"/>
</dbReference>
<protein>
    <submittedName>
        <fullName evidence="7">Permease</fullName>
    </submittedName>
</protein>
<feature type="transmembrane region" description="Helical" evidence="5">
    <location>
        <begin position="355"/>
        <end position="371"/>
    </location>
</feature>
<dbReference type="Gene3D" id="1.20.1250.20">
    <property type="entry name" value="MFS general substrate transporter like domains"/>
    <property type="match status" value="1"/>
</dbReference>
<dbReference type="PROSITE" id="PS50850">
    <property type="entry name" value="MFS"/>
    <property type="match status" value="1"/>
</dbReference>
<dbReference type="InterPro" id="IPR011701">
    <property type="entry name" value="MFS"/>
</dbReference>
<keyword evidence="4 5" id="KW-0472">Membrane</keyword>
<dbReference type="PROSITE" id="PS51257">
    <property type="entry name" value="PROKAR_LIPOPROTEIN"/>
    <property type="match status" value="1"/>
</dbReference>
<feature type="transmembrane region" description="Helical" evidence="5">
    <location>
        <begin position="228"/>
        <end position="250"/>
    </location>
</feature>
<evidence type="ECO:0000256" key="1">
    <source>
        <dbReference type="ARBA" id="ARBA00004651"/>
    </source>
</evidence>
<feature type="transmembrane region" description="Helical" evidence="5">
    <location>
        <begin position="88"/>
        <end position="106"/>
    </location>
</feature>
<organism evidence="7 8">
    <name type="scientific">Tengunoibacter tsumagoiensis</name>
    <dbReference type="NCBI Taxonomy" id="2014871"/>
    <lineage>
        <taxon>Bacteria</taxon>
        <taxon>Bacillati</taxon>
        <taxon>Chloroflexota</taxon>
        <taxon>Ktedonobacteria</taxon>
        <taxon>Ktedonobacterales</taxon>
        <taxon>Dictyobacteraceae</taxon>
        <taxon>Tengunoibacter</taxon>
    </lineage>
</organism>
<dbReference type="OrthoDB" id="9815356at2"/>
<reference evidence="8" key="1">
    <citation type="submission" date="2018-12" db="EMBL/GenBank/DDBJ databases">
        <title>Tengunoibacter tsumagoiensis gen. nov., sp. nov., Dictyobacter kobayashii sp. nov., D. alpinus sp. nov., and D. joshuensis sp. nov. and description of Dictyobacteraceae fam. nov. within the order Ktedonobacterales isolated from Tengu-no-mugimeshi.</title>
        <authorList>
            <person name="Wang C.M."/>
            <person name="Zheng Y."/>
            <person name="Sakai Y."/>
            <person name="Toyoda A."/>
            <person name="Minakuchi Y."/>
            <person name="Abe K."/>
            <person name="Yokota A."/>
            <person name="Yabe S."/>
        </authorList>
    </citation>
    <scope>NUCLEOTIDE SEQUENCE [LARGE SCALE GENOMIC DNA]</scope>
    <source>
        <strain evidence="8">Uno3</strain>
    </source>
</reference>
<feature type="transmembrane region" description="Helical" evidence="5">
    <location>
        <begin position="146"/>
        <end position="170"/>
    </location>
</feature>
<gene>
    <name evidence="7" type="ORF">KTT_51830</name>
</gene>
<feature type="transmembrane region" description="Helical" evidence="5">
    <location>
        <begin position="291"/>
        <end position="310"/>
    </location>
</feature>
<evidence type="ECO:0000313" key="8">
    <source>
        <dbReference type="Proteomes" id="UP000287352"/>
    </source>
</evidence>
<evidence type="ECO:0000256" key="3">
    <source>
        <dbReference type="ARBA" id="ARBA00022989"/>
    </source>
</evidence>
<dbReference type="Proteomes" id="UP000287352">
    <property type="component" value="Unassembled WGS sequence"/>
</dbReference>
<feature type="transmembrane region" description="Helical" evidence="5">
    <location>
        <begin position="21"/>
        <end position="41"/>
    </location>
</feature>
<evidence type="ECO:0000259" key="6">
    <source>
        <dbReference type="PROSITE" id="PS50850"/>
    </source>
</evidence>